<feature type="transmembrane region" description="Helical" evidence="5">
    <location>
        <begin position="20"/>
        <end position="47"/>
    </location>
</feature>
<keyword evidence="4 5" id="KW-0472">Membrane</keyword>
<evidence type="ECO:0000313" key="7">
    <source>
        <dbReference type="Proteomes" id="UP000266305"/>
    </source>
</evidence>
<evidence type="ECO:0008006" key="8">
    <source>
        <dbReference type="Google" id="ProtNLM"/>
    </source>
</evidence>
<dbReference type="RefSeq" id="WP_002720996.1">
    <property type="nucleotide sequence ID" value="NZ_CM125964.1"/>
</dbReference>
<feature type="transmembrane region" description="Helical" evidence="5">
    <location>
        <begin position="190"/>
        <end position="210"/>
    </location>
</feature>
<evidence type="ECO:0000256" key="2">
    <source>
        <dbReference type="ARBA" id="ARBA00022692"/>
    </source>
</evidence>
<evidence type="ECO:0000256" key="4">
    <source>
        <dbReference type="ARBA" id="ARBA00023136"/>
    </source>
</evidence>
<gene>
    <name evidence="6" type="ORF">D1114_00710</name>
</gene>
<feature type="transmembrane region" description="Helical" evidence="5">
    <location>
        <begin position="125"/>
        <end position="145"/>
    </location>
</feature>
<sequence>MIRDFLRAIGQIGDPPFRRVVLFGIGLALLLLMAVYTGFLFLLNSFVPDTVSIPWVGEVGGLDTLLSWGSAVLMLGLSVFLMIPVASAFTGLFLDSVVDAVEEKHYPHLPPATPLPLMDQLIDSANFFAVLIFVNMIALVVFIFAGPVGPILFWALNGFLLGREYFTLVAMRRLGRAGAKSLRARHAGQIWLAGTLMAAPLSIPILNLVVPVLGVATFTHIFHRLNGRGA</sequence>
<proteinExistence type="predicted"/>
<evidence type="ECO:0000256" key="5">
    <source>
        <dbReference type="SAM" id="Phobius"/>
    </source>
</evidence>
<evidence type="ECO:0000256" key="3">
    <source>
        <dbReference type="ARBA" id="ARBA00022989"/>
    </source>
</evidence>
<dbReference type="Pfam" id="PF07264">
    <property type="entry name" value="EI24"/>
    <property type="match status" value="1"/>
</dbReference>
<protein>
    <recommendedName>
        <fullName evidence="8">CysZ-like protein</fullName>
    </recommendedName>
</protein>
<organism evidence="6 7">
    <name type="scientific">Cereibacter sphaeroides</name>
    <name type="common">Rhodobacter sphaeroides</name>
    <dbReference type="NCBI Taxonomy" id="1063"/>
    <lineage>
        <taxon>Bacteria</taxon>
        <taxon>Pseudomonadati</taxon>
        <taxon>Pseudomonadota</taxon>
        <taxon>Alphaproteobacteria</taxon>
        <taxon>Rhodobacterales</taxon>
        <taxon>Paracoccaceae</taxon>
        <taxon>Cereibacter</taxon>
    </lineage>
</organism>
<feature type="transmembrane region" description="Helical" evidence="5">
    <location>
        <begin position="67"/>
        <end position="94"/>
    </location>
</feature>
<keyword evidence="2 5" id="KW-0812">Transmembrane</keyword>
<evidence type="ECO:0000256" key="1">
    <source>
        <dbReference type="ARBA" id="ARBA00004141"/>
    </source>
</evidence>
<comment type="caution">
    <text evidence="6">The sequence shown here is derived from an EMBL/GenBank/DDBJ whole genome shotgun (WGS) entry which is preliminary data.</text>
</comment>
<name>A0AAX1URV2_CERSP</name>
<accession>A0AAX1URV2</accession>
<dbReference type="AlphaFoldDB" id="A0AAX1URV2"/>
<dbReference type="InterPro" id="IPR059112">
    <property type="entry name" value="CysZ/EI24"/>
</dbReference>
<reference evidence="6 7" key="1">
    <citation type="submission" date="2018-08" db="EMBL/GenBank/DDBJ databases">
        <title>Draft genome sequence of Rhodobacter sphaeroides FY.</title>
        <authorList>
            <person name="Rayyan A."/>
            <person name="Meyer T.E."/>
            <person name="Kyndt J.A."/>
        </authorList>
    </citation>
    <scope>NUCLEOTIDE SEQUENCE [LARGE SCALE GENOMIC DNA]</scope>
    <source>
        <strain evidence="6 7">FY</strain>
    </source>
</reference>
<keyword evidence="3 5" id="KW-1133">Transmembrane helix</keyword>
<dbReference type="Proteomes" id="UP000266305">
    <property type="component" value="Unassembled WGS sequence"/>
</dbReference>
<evidence type="ECO:0000313" key="6">
    <source>
        <dbReference type="EMBL" id="RHZ98639.1"/>
    </source>
</evidence>
<comment type="subcellular location">
    <subcellularLocation>
        <location evidence="1">Membrane</location>
        <topology evidence="1">Multi-pass membrane protein</topology>
    </subcellularLocation>
</comment>
<dbReference type="EMBL" id="QWGP01000001">
    <property type="protein sequence ID" value="RHZ98639.1"/>
    <property type="molecule type" value="Genomic_DNA"/>
</dbReference>